<feature type="signal peptide" evidence="1">
    <location>
        <begin position="1"/>
        <end position="20"/>
    </location>
</feature>
<comment type="caution">
    <text evidence="2">The sequence shown here is derived from an EMBL/GenBank/DDBJ whole genome shotgun (WGS) entry which is preliminary data.</text>
</comment>
<dbReference type="Gene3D" id="3.10.620.30">
    <property type="match status" value="1"/>
</dbReference>
<keyword evidence="3" id="KW-1185">Reference proteome</keyword>
<sequence length="654" mass="76226">MTKYLLLPFLFISLSLFSQEQLFNLKDLTVNKAELEATGYSKDATANAFYIYENGYSRFQQGGDYHLLSDYKAKIKILNKEGFKHASIQIRLRKNGSNREKIHDLEAATHFLENGIIQVRRVKPEMIFTEENPEYDVVKFTFPSVQPGAVITYSFQKESPFYFNFESWWFQEDIPKMYSRYLADIPGNYRYNIRKVGTQALDVENNDVKKRCFHIRGIPEPADCMSSEYVMKDIPAFKEEKYLTSRYNFLSRIEYELQEIFIPDGRTKKFTKTWDDVDRELRRDNDLGKQLRKTKWVEGVLPAAISSKSNSLEKAQEIFDFVKNNYRWNGDYKIFQDVSIKELLEEKTGNVSAINILLHNIYVEEGFEVLPLLSSTRENGIPTQLYPVLSEFNYLMVHLTLDEKEYLLDATEKNTNFGITPFRTLNKYGRLLDFENGSSWYQIEPEGISTIILHDSIKLHPDGTATGKSLHSFSGYHALSVKNILEDLKSEEIFEELSNPNPHTMSLAVAQAQSSNKVDLSFDLQNSSQKINDLYYVNPFSFKFFRENPFKLKERTYPIDFGYKDAYTYNISIEIPETHEFVELPENRVIALPEKGGSLHFLTQKIDNQNLMVHCRVYFPLAVYGAGYYPYLQKFFTEMLNIQEQSIIVVREKA</sequence>
<gene>
    <name evidence="2" type="ORF">HC175_00800</name>
</gene>
<organism evidence="2 3">
    <name type="scientific">Salinimicrobium oceani</name>
    <dbReference type="NCBI Taxonomy" id="2722702"/>
    <lineage>
        <taxon>Bacteria</taxon>
        <taxon>Pseudomonadati</taxon>
        <taxon>Bacteroidota</taxon>
        <taxon>Flavobacteriia</taxon>
        <taxon>Flavobacteriales</taxon>
        <taxon>Flavobacteriaceae</taxon>
        <taxon>Salinimicrobium</taxon>
    </lineage>
</organism>
<feature type="chain" id="PRO_5047465330" description="DUF3857 domain-containing protein" evidence="1">
    <location>
        <begin position="21"/>
        <end position="654"/>
    </location>
</feature>
<reference evidence="2 3" key="1">
    <citation type="submission" date="2020-03" db="EMBL/GenBank/DDBJ databases">
        <title>Salinimicrobium sp. nov, isolated from SCS.</title>
        <authorList>
            <person name="Cao W.R."/>
        </authorList>
    </citation>
    <scope>NUCLEOTIDE SEQUENCE [LARGE SCALE GENOMIC DNA]</scope>
    <source>
        <strain evidence="3">J15B91</strain>
    </source>
</reference>
<dbReference type="Gene3D" id="2.60.40.3140">
    <property type="match status" value="1"/>
</dbReference>
<keyword evidence="1" id="KW-0732">Signal</keyword>
<name>A0ABX1CU79_9FLAO</name>
<proteinExistence type="predicted"/>
<dbReference type="Proteomes" id="UP000703674">
    <property type="component" value="Unassembled WGS sequence"/>
</dbReference>
<evidence type="ECO:0008006" key="4">
    <source>
        <dbReference type="Google" id="ProtNLM"/>
    </source>
</evidence>
<dbReference type="Gene3D" id="2.60.120.1130">
    <property type="match status" value="1"/>
</dbReference>
<evidence type="ECO:0000256" key="1">
    <source>
        <dbReference type="SAM" id="SignalP"/>
    </source>
</evidence>
<evidence type="ECO:0000313" key="2">
    <source>
        <dbReference type="EMBL" id="NJW51450.1"/>
    </source>
</evidence>
<dbReference type="RefSeq" id="WP_168136618.1">
    <property type="nucleotide sequence ID" value="NZ_JAAVJR010000001.1"/>
</dbReference>
<accession>A0ABX1CU79</accession>
<dbReference type="EMBL" id="JAAVJR010000001">
    <property type="protein sequence ID" value="NJW51450.1"/>
    <property type="molecule type" value="Genomic_DNA"/>
</dbReference>
<evidence type="ECO:0000313" key="3">
    <source>
        <dbReference type="Proteomes" id="UP000703674"/>
    </source>
</evidence>
<protein>
    <recommendedName>
        <fullName evidence="4">DUF3857 domain-containing protein</fullName>
    </recommendedName>
</protein>